<dbReference type="GO" id="GO:0046848">
    <property type="term" value="F:hydroxyapatite binding"/>
    <property type="evidence" value="ECO:0007669"/>
    <property type="project" value="TreeGrafter"/>
</dbReference>
<protein>
    <recommendedName>
        <fullName evidence="9">Bone Gla protein</fullName>
    </recommendedName>
    <alternativeName>
        <fullName evidence="10">Gamma-carboxyglutamic acid-containing protein</fullName>
    </alternativeName>
</protein>
<dbReference type="GO" id="GO:0008147">
    <property type="term" value="F:structural constituent of bone"/>
    <property type="evidence" value="ECO:0007669"/>
    <property type="project" value="TreeGrafter"/>
</dbReference>
<dbReference type="Pfam" id="PF25890">
    <property type="entry name" value="BGLAP_C"/>
    <property type="match status" value="1"/>
</dbReference>
<evidence type="ECO:0000256" key="1">
    <source>
        <dbReference type="ARBA" id="ARBA00004613"/>
    </source>
</evidence>
<evidence type="ECO:0000256" key="3">
    <source>
        <dbReference type="ARBA" id="ARBA00022479"/>
    </source>
</evidence>
<dbReference type="Proteomes" id="UP000886611">
    <property type="component" value="Unassembled WGS sequence"/>
</dbReference>
<dbReference type="InterPro" id="IPR000294">
    <property type="entry name" value="GLA_domain"/>
</dbReference>
<comment type="similarity">
    <text evidence="2">Belongs to the osteocalcin/matrix Gla protein family.</text>
</comment>
<dbReference type="GO" id="GO:0032571">
    <property type="term" value="P:response to vitamin K"/>
    <property type="evidence" value="ECO:0007669"/>
    <property type="project" value="InterPro"/>
</dbReference>
<dbReference type="SUPFAM" id="SSF57630">
    <property type="entry name" value="GLA-domain"/>
    <property type="match status" value="1"/>
</dbReference>
<dbReference type="AlphaFoldDB" id="A0A8X7X8K0"/>
<sequence length="200" mass="21983">MSPNTRLFITIYKFKCTQTPKVPKVLANNNASVPSDHLLASSTKLCPNPLPTLTIEWWWLALFKAHSEAFQVLDHLVLNALPGGAEDSSSRAADSMQLPLVAIQAPNQAVEDSISRVAMRQAGGSPFAREAATKFPGGDFFVKRDTASSFVKRLKRNANYSPQQLESLREVCEVNLACEHMAETAGILAAYQQYYGPIPF</sequence>
<dbReference type="PROSITE" id="PS00011">
    <property type="entry name" value="GLA_1"/>
    <property type="match status" value="1"/>
</dbReference>
<dbReference type="GO" id="GO:0005509">
    <property type="term" value="F:calcium ion binding"/>
    <property type="evidence" value="ECO:0007669"/>
    <property type="project" value="InterPro"/>
</dbReference>
<dbReference type="GO" id="GO:0001649">
    <property type="term" value="P:osteoblast differentiation"/>
    <property type="evidence" value="ECO:0007669"/>
    <property type="project" value="TreeGrafter"/>
</dbReference>
<evidence type="ECO:0000256" key="9">
    <source>
        <dbReference type="ARBA" id="ARBA00030150"/>
    </source>
</evidence>
<evidence type="ECO:0000256" key="5">
    <source>
        <dbReference type="ARBA" id="ARBA00022591"/>
    </source>
</evidence>
<keyword evidence="4" id="KW-0964">Secreted</keyword>
<gene>
    <name evidence="12" type="primary">Bglap</name>
    <name evidence="12" type="ORF">GTO96_0002666</name>
</gene>
<evidence type="ECO:0000256" key="2">
    <source>
        <dbReference type="ARBA" id="ARBA00008850"/>
    </source>
</evidence>
<comment type="subcellular location">
    <subcellularLocation>
        <location evidence="1">Secreted</location>
    </subcellularLocation>
</comment>
<comment type="caution">
    <text evidence="12">The sequence shown here is derived from an EMBL/GenBank/DDBJ whole genome shotgun (WGS) entry which is preliminary data.</text>
</comment>
<dbReference type="GO" id="GO:0060348">
    <property type="term" value="P:bone development"/>
    <property type="evidence" value="ECO:0007669"/>
    <property type="project" value="InterPro"/>
</dbReference>
<evidence type="ECO:0000256" key="7">
    <source>
        <dbReference type="ARBA" id="ARBA00022837"/>
    </source>
</evidence>
<dbReference type="InterPro" id="IPR039176">
    <property type="entry name" value="Osteocalcin"/>
</dbReference>
<proteinExistence type="inferred from homology"/>
<reference evidence="12 13" key="1">
    <citation type="journal article" date="2021" name="Cell">
        <title>Tracing the genetic footprints of vertebrate landing in non-teleost ray-finned fishes.</title>
        <authorList>
            <person name="Bi X."/>
            <person name="Wang K."/>
            <person name="Yang L."/>
            <person name="Pan H."/>
            <person name="Jiang H."/>
            <person name="Wei Q."/>
            <person name="Fang M."/>
            <person name="Yu H."/>
            <person name="Zhu C."/>
            <person name="Cai Y."/>
            <person name="He Y."/>
            <person name="Gan X."/>
            <person name="Zeng H."/>
            <person name="Yu D."/>
            <person name="Zhu Y."/>
            <person name="Jiang H."/>
            <person name="Qiu Q."/>
            <person name="Yang H."/>
            <person name="Zhang Y.E."/>
            <person name="Wang W."/>
            <person name="Zhu M."/>
            <person name="He S."/>
            <person name="Zhang G."/>
        </authorList>
    </citation>
    <scope>NUCLEOTIDE SEQUENCE [LARGE SCALE GENOMIC DNA]</scope>
    <source>
        <strain evidence="12">Bchr_013</strain>
    </source>
</reference>
<dbReference type="GO" id="GO:0005576">
    <property type="term" value="C:extracellular region"/>
    <property type="evidence" value="ECO:0007669"/>
    <property type="project" value="UniProtKB-SubCell"/>
</dbReference>
<organism evidence="12 13">
    <name type="scientific">Polypterus senegalus</name>
    <name type="common">Senegal bichir</name>
    <dbReference type="NCBI Taxonomy" id="55291"/>
    <lineage>
        <taxon>Eukaryota</taxon>
        <taxon>Metazoa</taxon>
        <taxon>Chordata</taxon>
        <taxon>Craniata</taxon>
        <taxon>Vertebrata</taxon>
        <taxon>Euteleostomi</taxon>
        <taxon>Actinopterygii</taxon>
        <taxon>Polypteriformes</taxon>
        <taxon>Polypteridae</taxon>
        <taxon>Polypterus</taxon>
    </lineage>
</organism>
<dbReference type="PANTHER" id="PTHR14235">
    <property type="entry name" value="OSTEOCALCIN"/>
    <property type="match status" value="1"/>
</dbReference>
<evidence type="ECO:0000256" key="4">
    <source>
        <dbReference type="ARBA" id="ARBA00022525"/>
    </source>
</evidence>
<dbReference type="GO" id="GO:1900076">
    <property type="term" value="P:regulation of cellular response to insulin stimulus"/>
    <property type="evidence" value="ECO:0007669"/>
    <property type="project" value="InterPro"/>
</dbReference>
<evidence type="ECO:0000256" key="8">
    <source>
        <dbReference type="ARBA" id="ARBA00023157"/>
    </source>
</evidence>
<dbReference type="InterPro" id="IPR035972">
    <property type="entry name" value="GLA-like_dom_SF"/>
</dbReference>
<dbReference type="SMART" id="SM00069">
    <property type="entry name" value="GLA"/>
    <property type="match status" value="1"/>
</dbReference>
<keyword evidence="13" id="KW-1185">Reference proteome</keyword>
<feature type="non-terminal residue" evidence="12">
    <location>
        <position position="200"/>
    </location>
</feature>
<evidence type="ECO:0000313" key="12">
    <source>
        <dbReference type="EMBL" id="KAG2464265.1"/>
    </source>
</evidence>
<name>A0A8X7X8K0_POLSE</name>
<evidence type="ECO:0000259" key="11">
    <source>
        <dbReference type="PROSITE" id="PS50998"/>
    </source>
</evidence>
<evidence type="ECO:0000256" key="6">
    <source>
        <dbReference type="ARBA" id="ARBA00022723"/>
    </source>
</evidence>
<evidence type="ECO:0000256" key="10">
    <source>
        <dbReference type="ARBA" id="ARBA00033350"/>
    </source>
</evidence>
<keyword evidence="3" id="KW-0301">Gamma-carboxyglutamic acid</keyword>
<keyword evidence="7" id="KW-0106">Calcium</keyword>
<dbReference type="PANTHER" id="PTHR14235:SF0">
    <property type="entry name" value="OSTEOCALCIN"/>
    <property type="match status" value="1"/>
</dbReference>
<dbReference type="GO" id="GO:0031214">
    <property type="term" value="P:biomineral tissue development"/>
    <property type="evidence" value="ECO:0007669"/>
    <property type="project" value="UniProtKB-KW"/>
</dbReference>
<feature type="non-terminal residue" evidence="12">
    <location>
        <position position="1"/>
    </location>
</feature>
<keyword evidence="8" id="KW-1015">Disulfide bond</keyword>
<keyword evidence="6" id="KW-0479">Metal-binding</keyword>
<accession>A0A8X7X8K0</accession>
<keyword evidence="5" id="KW-0091">Biomineralization</keyword>
<dbReference type="PROSITE" id="PS50998">
    <property type="entry name" value="GLA_2"/>
    <property type="match status" value="1"/>
</dbReference>
<dbReference type="EMBL" id="JAATIS010003638">
    <property type="protein sequence ID" value="KAG2464265.1"/>
    <property type="molecule type" value="Genomic_DNA"/>
</dbReference>
<evidence type="ECO:0000313" key="13">
    <source>
        <dbReference type="Proteomes" id="UP000886611"/>
    </source>
</evidence>
<feature type="domain" description="Gla" evidence="11">
    <location>
        <begin position="164"/>
        <end position="196"/>
    </location>
</feature>
<dbReference type="InterPro" id="IPR058704">
    <property type="entry name" value="BGLAP-like_C"/>
</dbReference>